<dbReference type="PANTHER" id="PTHR12047">
    <property type="entry name" value="FANCONI ANEMIA GROUP A PROTEIN"/>
    <property type="match status" value="1"/>
</dbReference>
<evidence type="ECO:0000256" key="1">
    <source>
        <dbReference type="SAM" id="MobiDB-lite"/>
    </source>
</evidence>
<dbReference type="EMBL" id="JBHFQA010000009">
    <property type="protein sequence ID" value="KAL2094019.1"/>
    <property type="molecule type" value="Genomic_DNA"/>
</dbReference>
<evidence type="ECO:0000313" key="7">
    <source>
        <dbReference type="Proteomes" id="UP001591681"/>
    </source>
</evidence>
<dbReference type="InterPro" id="IPR055277">
    <property type="entry name" value="Fanconi_A_C"/>
</dbReference>
<gene>
    <name evidence="6" type="ORF">ACEWY4_011331</name>
</gene>
<feature type="domain" description="Fanconi anaemia group A protein arcN subdomain" evidence="5">
    <location>
        <begin position="643"/>
        <end position="880"/>
    </location>
</feature>
<protein>
    <recommendedName>
        <fullName evidence="8">Fanconi anemia group A protein</fullName>
    </recommendedName>
</protein>
<dbReference type="Pfam" id="PF24781">
    <property type="entry name" value="FANCA_helical"/>
    <property type="match status" value="1"/>
</dbReference>
<evidence type="ECO:0000259" key="2">
    <source>
        <dbReference type="Pfam" id="PF03511"/>
    </source>
</evidence>
<feature type="domain" description="Fanconi anaemia group A protein N-terminal" evidence="3">
    <location>
        <begin position="169"/>
        <end position="520"/>
    </location>
</feature>
<dbReference type="InterPro" id="IPR031729">
    <property type="entry name" value="Fanconi_A_N"/>
</dbReference>
<organism evidence="6 7">
    <name type="scientific">Coilia grayii</name>
    <name type="common">Gray's grenadier anchovy</name>
    <dbReference type="NCBI Taxonomy" id="363190"/>
    <lineage>
        <taxon>Eukaryota</taxon>
        <taxon>Metazoa</taxon>
        <taxon>Chordata</taxon>
        <taxon>Craniata</taxon>
        <taxon>Vertebrata</taxon>
        <taxon>Euteleostomi</taxon>
        <taxon>Actinopterygii</taxon>
        <taxon>Neopterygii</taxon>
        <taxon>Teleostei</taxon>
        <taxon>Clupei</taxon>
        <taxon>Clupeiformes</taxon>
        <taxon>Clupeoidei</taxon>
        <taxon>Engraulidae</taxon>
        <taxon>Coilinae</taxon>
        <taxon>Coilia</taxon>
    </lineage>
</organism>
<sequence>MSLEVSTVSAPSQSQKASLSSLLASRNGKRPREHVSAVELQEAAIQLLNSNQNLSDLLLEVGQQSPKFGKFSLYWDAGEKDAPDRCIVQKTGTSFLLSELQRQSEELGVPVGVLSVRVVLDRVLEITTPAEKDEDHTLLSPVQRTQLCVLLQSTRELLSAGTFSPRLLWQEYWKTQPRLEVVYHLHAENILALEDLLESDDRVRIWLVKQLQALCGLAYAQEEEEGEAKQKILSTIMCALVQAGFEEAQVTASASRKFFQRCHSVLDDMLSWLLDSVNPSQGSLEQGEAAAEAWVRVFEVSLSHASVLGEALRRFCTRSLTHILTHCPRLKVSDAIAMQSNWTFAKTNPLLTSLFCKLCVLFSVEELLSHLQQVLESHEVNWQHVLCCLSTLLVYHSDAQHCLKEMLSRLLSTAFEAYDLESMITAFLLARQGALEGPAVFASYSDWFKLAFGGASGYHGNSKKSLVFLLKFLSDLVPFDPPQYLKVHILHPPYVPAKHRSLLQEYVSLAKTRLADLKVSVEEMGLYEDVSGAAETVQPQHQAQQDIEKAVSLFESTGKISAMVMEASIFRRPYFLSRFLPALLTPRLLPVKADARMNFIEALRRADKIPAAVYSSYTESCQSETQRQQSGVEGPVEGSEALLAVLRAQLQELRRLLSSGAKHGDVSAQLARVSDTLSEVSPEPPEEKEVGHAAIQLHTGAPSSSELHTKVVNALLRSFCQCLLDASRVSPPSRQGAWAAQFVKLLLGHRQLLAALLHRLWDLLPNQGHSLGAAHVLGLAALLVQLHAAGPQCPMVLPPSSSSSSSSSSSESCRPLPMSEALSAALPTHTADHMNFSLRFCVAAVSYGLCSSPPQEQQPVPSSLYKKLLYLVPRLVPEARVEPGRGAGRGQEGGVEPGVGAGRGQEEGVSAGAGEDAEEQWHRLTDPNITLTKSVLELWRCESFCSLRKLPEYLLSFQEWLSLELRVQRSQDALSDPQRLEYEQWVCEQLYLPSAVEEGGCGADMRRACTVILEAIMDTRASGQPWQQGPEATAPHTDTCLPDVLCRLQEMVCELQMTERLQRAGEVDACFLFDVVARRCFKAPDSQSLSSTLSLQQTLHAWNRVVLALPAVCLIPVRSEGARKTLHCQPLMEHVNQYQRKVCSPAGLLPYHLTAHFLRGIVGASVCCERPAAAINRAMSEMNQHCPLLLASVGRWWADLSPVLASQWSRLSDGDALPERLQLLVHCHSWARRWVRGDTGGAAVPSAPPLLLAACLRQQWSSGPDASHGTGAEKLAQLQQQQHRPVLVFLLFFCITDLLNAYLSPQGAESVVQAQKQCCEILPLLVDTTDWLQLFHSQTAEQGLYLSATNMSTEENNRLMPLAFYSLVPCLDAAVLNWAVRAPGFLYTAAVGYCKLLQLFLDGQTPPPQPEVSPQQVDVSQVLSKAQQTLLKIITLSPSGCLTHTQRSELGALCGELDPEVAATLTMQLSPPDLGPAFSQELDFL</sequence>
<feature type="region of interest" description="Disordered" evidence="1">
    <location>
        <begin position="881"/>
        <end position="921"/>
    </location>
</feature>
<dbReference type="PANTHER" id="PTHR12047:SF2">
    <property type="entry name" value="FANCONI ANEMIA GROUP A PROTEIN"/>
    <property type="match status" value="1"/>
</dbReference>
<evidence type="ECO:0000259" key="3">
    <source>
        <dbReference type="Pfam" id="PF15865"/>
    </source>
</evidence>
<proteinExistence type="predicted"/>
<dbReference type="Pfam" id="PF24783">
    <property type="entry name" value="FANCA_arcN"/>
    <property type="match status" value="1"/>
</dbReference>
<dbReference type="InterPro" id="IPR003516">
    <property type="entry name" value="FANCA"/>
</dbReference>
<dbReference type="Proteomes" id="UP001591681">
    <property type="component" value="Unassembled WGS sequence"/>
</dbReference>
<reference evidence="6 7" key="1">
    <citation type="submission" date="2024-09" db="EMBL/GenBank/DDBJ databases">
        <title>A chromosome-level genome assembly of Gray's grenadier anchovy, Coilia grayii.</title>
        <authorList>
            <person name="Fu Z."/>
        </authorList>
    </citation>
    <scope>NUCLEOTIDE SEQUENCE [LARGE SCALE GENOMIC DNA]</scope>
    <source>
        <strain evidence="6">G4</strain>
        <tissue evidence="6">Muscle</tissue>
    </source>
</reference>
<dbReference type="InterPro" id="IPR055386">
    <property type="entry name" value="FANCA_helical"/>
</dbReference>
<feature type="domain" description="Fanconi anaemia group A protein helical" evidence="4">
    <location>
        <begin position="540"/>
        <end position="621"/>
    </location>
</feature>
<keyword evidence="7" id="KW-1185">Reference proteome</keyword>
<comment type="caution">
    <text evidence="6">The sequence shown here is derived from an EMBL/GenBank/DDBJ whole genome shotgun (WGS) entry which is preliminary data.</text>
</comment>
<feature type="compositionally biased region" description="Gly residues" evidence="1">
    <location>
        <begin position="885"/>
        <end position="903"/>
    </location>
</feature>
<dbReference type="Pfam" id="PF15865">
    <property type="entry name" value="Fanconi_A_N"/>
    <property type="match status" value="1"/>
</dbReference>
<evidence type="ECO:0000259" key="5">
    <source>
        <dbReference type="Pfam" id="PF24783"/>
    </source>
</evidence>
<evidence type="ECO:0000313" key="6">
    <source>
        <dbReference type="EMBL" id="KAL2094019.1"/>
    </source>
</evidence>
<dbReference type="Pfam" id="PF03511">
    <property type="entry name" value="FANCA_CTD"/>
    <property type="match status" value="1"/>
</dbReference>
<evidence type="ECO:0008006" key="8">
    <source>
        <dbReference type="Google" id="ProtNLM"/>
    </source>
</evidence>
<dbReference type="PRINTS" id="PR00826">
    <property type="entry name" value="FANCONIAGENE"/>
</dbReference>
<dbReference type="InterPro" id="IPR055387">
    <property type="entry name" value="FANCA_arcN"/>
</dbReference>
<accession>A0ABD1K4F6</accession>
<feature type="domain" description="Fanconi anaemia group A protein C-terminal" evidence="2">
    <location>
        <begin position="1266"/>
        <end position="1460"/>
    </location>
</feature>
<evidence type="ECO:0000259" key="4">
    <source>
        <dbReference type="Pfam" id="PF24781"/>
    </source>
</evidence>
<name>A0ABD1K4F6_9TELE</name>